<dbReference type="InterPro" id="IPR004263">
    <property type="entry name" value="Exostosin"/>
</dbReference>
<dbReference type="EMBL" id="NRSD01000009">
    <property type="protein sequence ID" value="MBK1645082.1"/>
    <property type="molecule type" value="Genomic_DNA"/>
</dbReference>
<accession>A0A9X0WJ49</accession>
<evidence type="ECO:0000313" key="3">
    <source>
        <dbReference type="Proteomes" id="UP001138802"/>
    </source>
</evidence>
<dbReference type="AlphaFoldDB" id="A0A9X0WJ49"/>
<organism evidence="2 3">
    <name type="scientific">Thiocapsa imhoffii</name>
    <dbReference type="NCBI Taxonomy" id="382777"/>
    <lineage>
        <taxon>Bacteria</taxon>
        <taxon>Pseudomonadati</taxon>
        <taxon>Pseudomonadota</taxon>
        <taxon>Gammaproteobacteria</taxon>
        <taxon>Chromatiales</taxon>
        <taxon>Chromatiaceae</taxon>
        <taxon>Thiocapsa</taxon>
    </lineage>
</organism>
<evidence type="ECO:0000259" key="1">
    <source>
        <dbReference type="Pfam" id="PF03016"/>
    </source>
</evidence>
<proteinExistence type="predicted"/>
<sequence length="337" mass="39091">MLKIYSNLDWVKMYPKIPVATLLYPFVGLYPEEFHDPRAPMANRFDDFIANGSAFLAMAKKDEADLFVFPFEWYGLPRNSFGMQLLDAFFLDARACGKTAVLLAYGDDYVELLEHPEVIVLQSNLERTKLKINHYAIPAFVEDLGRPFVAQRFGSWRLRLGLKRRPTISFCGFSGSAAERKEVIGRLRTSKAIKTRFILRERYFGGAWDKEKNGFDFKRLQIIRKEYVDNLYAGDYVLCVRGYGNYSARFYESLCAGQIPLFVDTDCALPYSDIIDYEEFIIRITSSEIPFVGEFLADINASFTDEEFRWRKQRARQVWLNHLAPKGFFASMPYLLQ</sequence>
<dbReference type="GO" id="GO:0016757">
    <property type="term" value="F:glycosyltransferase activity"/>
    <property type="evidence" value="ECO:0007669"/>
    <property type="project" value="InterPro"/>
</dbReference>
<dbReference type="PANTHER" id="PTHR11062">
    <property type="entry name" value="EXOSTOSIN HEPARAN SULFATE GLYCOSYLTRANSFERASE -RELATED"/>
    <property type="match status" value="1"/>
</dbReference>
<reference evidence="2 3" key="1">
    <citation type="journal article" date="2020" name="Microorganisms">
        <title>Osmotic Adaptation and Compatible Solute Biosynthesis of Phototrophic Bacteria as Revealed from Genome Analyses.</title>
        <authorList>
            <person name="Imhoff J.F."/>
            <person name="Rahn T."/>
            <person name="Kunzel S."/>
            <person name="Keller A."/>
            <person name="Neulinger S.C."/>
        </authorList>
    </citation>
    <scope>NUCLEOTIDE SEQUENCE [LARGE SCALE GENOMIC DNA]</scope>
    <source>
        <strain evidence="2 3">DSM 21303</strain>
    </source>
</reference>
<dbReference type="InterPro" id="IPR040911">
    <property type="entry name" value="Exostosin_GT47"/>
</dbReference>
<name>A0A9X0WJ49_9GAMM</name>
<gene>
    <name evidence="2" type="ORF">CKO25_10540</name>
</gene>
<dbReference type="Proteomes" id="UP001138802">
    <property type="component" value="Unassembled WGS sequence"/>
</dbReference>
<keyword evidence="3" id="KW-1185">Reference proteome</keyword>
<dbReference type="Pfam" id="PF03016">
    <property type="entry name" value="Exostosin_GT47"/>
    <property type="match status" value="1"/>
</dbReference>
<evidence type="ECO:0000313" key="2">
    <source>
        <dbReference type="EMBL" id="MBK1645082.1"/>
    </source>
</evidence>
<feature type="domain" description="Exostosin GT47" evidence="1">
    <location>
        <begin position="224"/>
        <end position="296"/>
    </location>
</feature>
<protein>
    <recommendedName>
        <fullName evidence="1">Exostosin GT47 domain-containing protein</fullName>
    </recommendedName>
</protein>
<comment type="caution">
    <text evidence="2">The sequence shown here is derived from an EMBL/GenBank/DDBJ whole genome shotgun (WGS) entry which is preliminary data.</text>
</comment>